<gene>
    <name evidence="2" type="ORF">ED312_09635</name>
</gene>
<organism evidence="2 3">
    <name type="scientific">Sinomicrobium pectinilyticum</name>
    <dbReference type="NCBI Taxonomy" id="1084421"/>
    <lineage>
        <taxon>Bacteria</taxon>
        <taxon>Pseudomonadati</taxon>
        <taxon>Bacteroidota</taxon>
        <taxon>Flavobacteriia</taxon>
        <taxon>Flavobacteriales</taxon>
        <taxon>Flavobacteriaceae</taxon>
        <taxon>Sinomicrobium</taxon>
    </lineage>
</organism>
<keyword evidence="1" id="KW-0732">Signal</keyword>
<comment type="caution">
    <text evidence="2">The sequence shown here is derived from an EMBL/GenBank/DDBJ whole genome shotgun (WGS) entry which is preliminary data.</text>
</comment>
<evidence type="ECO:0000313" key="3">
    <source>
        <dbReference type="Proteomes" id="UP000267469"/>
    </source>
</evidence>
<dbReference type="AlphaFoldDB" id="A0A3N0EJI2"/>
<feature type="chain" id="PRO_5017975717" evidence="1">
    <location>
        <begin position="19"/>
        <end position="692"/>
    </location>
</feature>
<evidence type="ECO:0000256" key="1">
    <source>
        <dbReference type="SAM" id="SignalP"/>
    </source>
</evidence>
<feature type="signal peptide" evidence="1">
    <location>
        <begin position="1"/>
        <end position="18"/>
    </location>
</feature>
<protein>
    <submittedName>
        <fullName evidence="2">Uncharacterized protein</fullName>
    </submittedName>
</protein>
<dbReference type="OrthoDB" id="1453426at2"/>
<dbReference type="RefSeq" id="WP_123215793.1">
    <property type="nucleotide sequence ID" value="NZ_RJTM01000068.1"/>
</dbReference>
<reference evidence="2 3" key="1">
    <citation type="submission" date="2018-10" db="EMBL/GenBank/DDBJ databases">
        <title>Sinomicrobium pectinilyticum sp. nov., a pectinase-producing bacterium isolated from alkaline and saline soil, and emended description of the genus Sinomicrobium.</title>
        <authorList>
            <person name="Cheng B."/>
            <person name="Li C."/>
            <person name="Lai Q."/>
            <person name="Du M."/>
            <person name="Shao Z."/>
            <person name="Xu P."/>
            <person name="Yang C."/>
        </authorList>
    </citation>
    <scope>NUCLEOTIDE SEQUENCE [LARGE SCALE GENOMIC DNA]</scope>
    <source>
        <strain evidence="2 3">5DNS001</strain>
    </source>
</reference>
<name>A0A3N0EJI2_SINP1</name>
<sequence length="692" mass="78499">MKSPLSFAFLLQTLLLTAQIPVSLPDNPEENKTKLSHTGNNLEITWPLADAGEARMVLNLEEGKPLFRSMGIVEKGNLKEIVQELDPAFIINVGKRTLKPENGWTVFFDKVPERPYTSHVLKFSKKDLKVTKGGQRTKIIIEEITAPGFTGNIEITIYNGQPLLNIAAVVSTPKDSTAILYDAGLAGEQAWEKVSFINNDNQFREISPSAKDTSTNEAVKYRTIIGNSKKGAIAVFPPPHQYFYPLDEAFNLKFTWYGSNYRKMIPEYGIGIRQDPEGDHRFVPWFNAPPGTEQRLNFFCLLGTNGSQTLMNSVKEYTHADTYVPLKSYKTMASHFHNEFIMNVVMADTPVPEQPGFVDVFKQMGVDIVHLGEFHYTAHPTGPDHQRLSELDALFKQCRRLSDAGFLLLPGEEPNEFLGGHWMAIFPKPVYWIMSREENKPFLTEDTTYGKVYRVKDKQEMLRLLELENGLAWTAHPRIKGSTGYPDKYKNEDFFRSDHFLGGAWKAMPADLSEQRSGLRVLDLLDDMNNWGHKKKVIAESDLFTVTHENEMYAHMNINYLQMDHLPDFEEGWQPVLDAMIEGRFFSTTGEILIPSFSVNKKTSGQTVEAAKNGEADIALTVDWTFPLNFINIVSGDGEKVFKERINLDDTKAFGTKEFQFSVNLSGRKWVRVEVWDVAVNGAFTQTVYLKD</sequence>
<evidence type="ECO:0000313" key="2">
    <source>
        <dbReference type="EMBL" id="RNL87877.1"/>
    </source>
</evidence>
<keyword evidence="3" id="KW-1185">Reference proteome</keyword>
<accession>A0A3N0EJI2</accession>
<dbReference type="EMBL" id="RJTM01000068">
    <property type="protein sequence ID" value="RNL87877.1"/>
    <property type="molecule type" value="Genomic_DNA"/>
</dbReference>
<dbReference type="Proteomes" id="UP000267469">
    <property type="component" value="Unassembled WGS sequence"/>
</dbReference>
<proteinExistence type="predicted"/>